<dbReference type="EMBL" id="CM055108">
    <property type="protein sequence ID" value="KAJ7525200.1"/>
    <property type="molecule type" value="Genomic_DNA"/>
</dbReference>
<evidence type="ECO:0000313" key="1">
    <source>
        <dbReference type="EMBL" id="KAJ7525200.1"/>
    </source>
</evidence>
<proteinExistence type="predicted"/>
<keyword evidence="2" id="KW-1185">Reference proteome</keyword>
<reference evidence="2" key="1">
    <citation type="journal article" date="2024" name="Proc. Natl. Acad. Sci. U.S.A.">
        <title>Extraordinary preservation of gene collinearity over three hundred million years revealed in homosporous lycophytes.</title>
        <authorList>
            <person name="Li C."/>
            <person name="Wickell D."/>
            <person name="Kuo L.Y."/>
            <person name="Chen X."/>
            <person name="Nie B."/>
            <person name="Liao X."/>
            <person name="Peng D."/>
            <person name="Ji J."/>
            <person name="Jenkins J."/>
            <person name="Williams M."/>
            <person name="Shu S."/>
            <person name="Plott C."/>
            <person name="Barry K."/>
            <person name="Rajasekar S."/>
            <person name="Grimwood J."/>
            <person name="Han X."/>
            <person name="Sun S."/>
            <person name="Hou Z."/>
            <person name="He W."/>
            <person name="Dai G."/>
            <person name="Sun C."/>
            <person name="Schmutz J."/>
            <person name="Leebens-Mack J.H."/>
            <person name="Li F.W."/>
            <person name="Wang L."/>
        </authorList>
    </citation>
    <scope>NUCLEOTIDE SEQUENCE [LARGE SCALE GENOMIC DNA]</scope>
    <source>
        <strain evidence="2">cv. PW_Plant_1</strain>
    </source>
</reference>
<name>A0ACC2B615_DIPCM</name>
<sequence length="434" mass="49168">MEVGNSKDIWFKNCVDLVLARFCESDYAPFGITGVNVLKVMRIHNRLLQDRWEQQYERKVMKSKKRHAEYLLYGEALQCPNEFQRILEEGFPFFRGLFNQGFPRPVLLSNSIGLADVQRLQAISEKWQIFNNGRIRASGWLLVVKAFLGYSAQDLTVNFASPTTKKCTYPGADSVYKLHPTDSNQCSWLVFDSSLVVPEYLLEFKYNFKHEAASADPISQGDPKLQRSTSLKVLEEFLPRKGRGTWHCLPLDDPVRAAGKPKLLSDGIIDVHSPRHSSIVSEIFCHLSSSLILRNSNIKDLSKVTHLNLHNCNITNIETLEGLKNLEVLLLSFNKVTRMKGFAQLEVLKKLDLSYNLVKRIEVLEAVSNLVRLDLAGNEISVIEDIERLHSQIPALLHLSLKNNPIEERIGYRQMVLKAVPSLVKLDGISVAAG</sequence>
<dbReference type="Proteomes" id="UP001162992">
    <property type="component" value="Chromosome 17"/>
</dbReference>
<comment type="caution">
    <text evidence="1">The sequence shown here is derived from an EMBL/GenBank/DDBJ whole genome shotgun (WGS) entry which is preliminary data.</text>
</comment>
<organism evidence="1 2">
    <name type="scientific">Diphasiastrum complanatum</name>
    <name type="common">Issler's clubmoss</name>
    <name type="synonym">Lycopodium complanatum</name>
    <dbReference type="NCBI Taxonomy" id="34168"/>
    <lineage>
        <taxon>Eukaryota</taxon>
        <taxon>Viridiplantae</taxon>
        <taxon>Streptophyta</taxon>
        <taxon>Embryophyta</taxon>
        <taxon>Tracheophyta</taxon>
        <taxon>Lycopodiopsida</taxon>
        <taxon>Lycopodiales</taxon>
        <taxon>Lycopodiaceae</taxon>
        <taxon>Lycopodioideae</taxon>
        <taxon>Diphasiastrum</taxon>
    </lineage>
</organism>
<evidence type="ECO:0000313" key="2">
    <source>
        <dbReference type="Proteomes" id="UP001162992"/>
    </source>
</evidence>
<accession>A0ACC2B615</accession>
<gene>
    <name evidence="1" type="ORF">O6H91_17G041400</name>
</gene>
<protein>
    <submittedName>
        <fullName evidence="1">Uncharacterized protein</fullName>
    </submittedName>
</protein>